<comment type="catalytic activity">
    <reaction evidence="13">
        <text>a polar amino acid(out) + ATP + H2O = a polar amino acid(in) + ADP + phosphate + H(+)</text>
        <dbReference type="Rhea" id="RHEA:14673"/>
        <dbReference type="ChEBI" id="CHEBI:15377"/>
        <dbReference type="ChEBI" id="CHEBI:15378"/>
        <dbReference type="ChEBI" id="CHEBI:30616"/>
        <dbReference type="ChEBI" id="CHEBI:43474"/>
        <dbReference type="ChEBI" id="CHEBI:62031"/>
        <dbReference type="ChEBI" id="CHEBI:456216"/>
        <dbReference type="EC" id="7.4.2.1"/>
    </reaction>
    <physiologicalReaction direction="left-to-right" evidence="13">
        <dbReference type="Rhea" id="RHEA:14674"/>
    </physiologicalReaction>
</comment>
<dbReference type="PIRSF" id="PIRSF039085">
    <property type="entry name" value="ABC_ATPase_HisP"/>
    <property type="match status" value="1"/>
</dbReference>
<evidence type="ECO:0000256" key="11">
    <source>
        <dbReference type="ARBA" id="ARBA00038850"/>
    </source>
</evidence>
<evidence type="ECO:0000313" key="16">
    <source>
        <dbReference type="EMBL" id="QKE88846.1"/>
    </source>
</evidence>
<name>A0A6M8HJX2_9PROT</name>
<keyword evidence="5" id="KW-0997">Cell inner membrane</keyword>
<evidence type="ECO:0000256" key="12">
    <source>
        <dbReference type="ARBA" id="ARBA00040096"/>
    </source>
</evidence>
<dbReference type="InterPro" id="IPR003439">
    <property type="entry name" value="ABC_transporter-like_ATP-bd"/>
</dbReference>
<comment type="similarity">
    <text evidence="2">Belongs to the ABC transporter superfamily.</text>
</comment>
<dbReference type="GO" id="GO:0005524">
    <property type="term" value="F:ATP binding"/>
    <property type="evidence" value="ECO:0007669"/>
    <property type="project" value="UniProtKB-KW"/>
</dbReference>
<evidence type="ECO:0000256" key="7">
    <source>
        <dbReference type="ARBA" id="ARBA00022840"/>
    </source>
</evidence>
<dbReference type="RefSeq" id="WP_171832809.1">
    <property type="nucleotide sequence ID" value="NZ_CP053708.1"/>
</dbReference>
<feature type="domain" description="ABC transporter" evidence="15">
    <location>
        <begin position="6"/>
        <end position="242"/>
    </location>
</feature>
<evidence type="ECO:0000256" key="13">
    <source>
        <dbReference type="ARBA" id="ARBA00047624"/>
    </source>
</evidence>
<evidence type="ECO:0000256" key="5">
    <source>
        <dbReference type="ARBA" id="ARBA00022519"/>
    </source>
</evidence>
<dbReference type="Pfam" id="PF00005">
    <property type="entry name" value="ABC_tran"/>
    <property type="match status" value="1"/>
</dbReference>
<keyword evidence="17" id="KW-1185">Reference proteome</keyword>
<evidence type="ECO:0000256" key="9">
    <source>
        <dbReference type="ARBA" id="ARBA00022970"/>
    </source>
</evidence>
<dbReference type="GO" id="GO:0015426">
    <property type="term" value="F:ATPase-coupled polar amino acid-transporter activity"/>
    <property type="evidence" value="ECO:0007669"/>
    <property type="project" value="UniProtKB-EC"/>
</dbReference>
<protein>
    <recommendedName>
        <fullName evidence="12">Arginine transport ATP-binding protein ArtP</fullName>
        <ecNumber evidence="11">7.4.2.1</ecNumber>
    </recommendedName>
</protein>
<evidence type="ECO:0000256" key="8">
    <source>
        <dbReference type="ARBA" id="ARBA00022967"/>
    </source>
</evidence>
<dbReference type="GO" id="GO:0005886">
    <property type="term" value="C:plasma membrane"/>
    <property type="evidence" value="ECO:0007669"/>
    <property type="project" value="UniProtKB-SubCell"/>
</dbReference>
<dbReference type="Proteomes" id="UP000500767">
    <property type="component" value="Chromosome"/>
</dbReference>
<dbReference type="PROSITE" id="PS00211">
    <property type="entry name" value="ABC_TRANSPORTER_1"/>
    <property type="match status" value="1"/>
</dbReference>
<evidence type="ECO:0000256" key="4">
    <source>
        <dbReference type="ARBA" id="ARBA00022475"/>
    </source>
</evidence>
<dbReference type="KEGG" id="lck:HN018_01160"/>
<dbReference type="InterPro" id="IPR030679">
    <property type="entry name" value="ABC_ATPase_HisP-typ"/>
</dbReference>
<evidence type="ECO:0000256" key="10">
    <source>
        <dbReference type="ARBA" id="ARBA00023136"/>
    </source>
</evidence>
<keyword evidence="6" id="KW-0547">Nucleotide-binding</keyword>
<sequence length="248" mass="26999">MTVPVVRLDGICKSYGADPVLQDIRLDVFAGDVIGIIGPSGAGKSTMLRVINQLEPHQAGTLLIDGQPVTSTMPTRALAAVRARVGMVFQGFHLWQHMTALQNVVEGPIRVRRQSPAQAHELGLRLLAQVGLSSHADKFPSQLSGGQQQRVAIARALAMEPLVVLFDEPTSALDPGLAAEVLATIADLAKQQVTMLVVTHEMSFARRVANRIVYMQQGRILEQQPTDMFFNEASHPDIRAFLSHSHYA</sequence>
<dbReference type="SUPFAM" id="SSF52540">
    <property type="entry name" value="P-loop containing nucleoside triphosphate hydrolases"/>
    <property type="match status" value="1"/>
</dbReference>
<dbReference type="InterPro" id="IPR017871">
    <property type="entry name" value="ABC_transporter-like_CS"/>
</dbReference>
<proteinExistence type="inferred from homology"/>
<evidence type="ECO:0000256" key="1">
    <source>
        <dbReference type="ARBA" id="ARBA00004533"/>
    </source>
</evidence>
<gene>
    <name evidence="16" type="ORF">HN018_01160</name>
</gene>
<accession>A0A6M8HJX2</accession>
<dbReference type="InterPro" id="IPR027417">
    <property type="entry name" value="P-loop_NTPase"/>
</dbReference>
<keyword evidence="10" id="KW-0472">Membrane</keyword>
<comment type="catalytic activity">
    <reaction evidence="14">
        <text>L-arginine(out) + ATP + H2O = L-arginine(in) + ADP + phosphate + H(+)</text>
        <dbReference type="Rhea" id="RHEA:29879"/>
        <dbReference type="ChEBI" id="CHEBI:15377"/>
        <dbReference type="ChEBI" id="CHEBI:15378"/>
        <dbReference type="ChEBI" id="CHEBI:30616"/>
        <dbReference type="ChEBI" id="CHEBI:32682"/>
        <dbReference type="ChEBI" id="CHEBI:43474"/>
        <dbReference type="ChEBI" id="CHEBI:456216"/>
        <dbReference type="EC" id="7.4.2.1"/>
    </reaction>
    <physiologicalReaction direction="left-to-right" evidence="14">
        <dbReference type="Rhea" id="RHEA:29880"/>
    </physiologicalReaction>
</comment>
<comment type="subcellular location">
    <subcellularLocation>
        <location evidence="1">Cell inner membrane</location>
    </subcellularLocation>
</comment>
<keyword evidence="4" id="KW-1003">Cell membrane</keyword>
<evidence type="ECO:0000256" key="14">
    <source>
        <dbReference type="ARBA" id="ARBA00047796"/>
    </source>
</evidence>
<dbReference type="SMART" id="SM00382">
    <property type="entry name" value="AAA"/>
    <property type="match status" value="1"/>
</dbReference>
<keyword evidence="9" id="KW-0029">Amino-acid transport</keyword>
<dbReference type="EC" id="7.4.2.1" evidence="11"/>
<dbReference type="PANTHER" id="PTHR43166">
    <property type="entry name" value="AMINO ACID IMPORT ATP-BINDING PROTEIN"/>
    <property type="match status" value="1"/>
</dbReference>
<keyword evidence="7 16" id="KW-0067">ATP-binding</keyword>
<evidence type="ECO:0000259" key="15">
    <source>
        <dbReference type="PROSITE" id="PS50893"/>
    </source>
</evidence>
<reference evidence="16 17" key="1">
    <citation type="journal article" date="2014" name="World J. Microbiol. Biotechnol.">
        <title>Biodiversity and physiological characteristics of Antarctic and Arctic lichens-associated bacteria.</title>
        <authorList>
            <person name="Lee Y.M."/>
            <person name="Kim E.H."/>
            <person name="Lee H.K."/>
            <person name="Hong S.G."/>
        </authorList>
    </citation>
    <scope>NUCLEOTIDE SEQUENCE [LARGE SCALE GENOMIC DNA]</scope>
    <source>
        <strain evidence="16 17">PAMC 26569</strain>
    </source>
</reference>
<dbReference type="InterPro" id="IPR003593">
    <property type="entry name" value="AAA+_ATPase"/>
</dbReference>
<organism evidence="16 17">
    <name type="scientific">Lichenicola cladoniae</name>
    <dbReference type="NCBI Taxonomy" id="1484109"/>
    <lineage>
        <taxon>Bacteria</taxon>
        <taxon>Pseudomonadati</taxon>
        <taxon>Pseudomonadota</taxon>
        <taxon>Alphaproteobacteria</taxon>
        <taxon>Acetobacterales</taxon>
        <taxon>Acetobacteraceae</taxon>
        <taxon>Lichenicola</taxon>
    </lineage>
</organism>
<dbReference type="AlphaFoldDB" id="A0A6M8HJX2"/>
<evidence type="ECO:0000313" key="17">
    <source>
        <dbReference type="Proteomes" id="UP000500767"/>
    </source>
</evidence>
<evidence type="ECO:0000256" key="3">
    <source>
        <dbReference type="ARBA" id="ARBA00022448"/>
    </source>
</evidence>
<dbReference type="Gene3D" id="3.40.50.300">
    <property type="entry name" value="P-loop containing nucleotide triphosphate hydrolases"/>
    <property type="match status" value="1"/>
</dbReference>
<keyword evidence="8" id="KW-1278">Translocase</keyword>
<dbReference type="EMBL" id="CP053708">
    <property type="protein sequence ID" value="QKE88846.1"/>
    <property type="molecule type" value="Genomic_DNA"/>
</dbReference>
<dbReference type="PANTHER" id="PTHR43166:SF25">
    <property type="entry name" value="ARGININE TRANSPORT ATP-BINDING PROTEIN ARTP"/>
    <property type="match status" value="1"/>
</dbReference>
<keyword evidence="3" id="KW-0813">Transport</keyword>
<evidence type="ECO:0000256" key="6">
    <source>
        <dbReference type="ARBA" id="ARBA00022741"/>
    </source>
</evidence>
<dbReference type="InterPro" id="IPR050086">
    <property type="entry name" value="MetN_ABC_transporter-like"/>
</dbReference>
<dbReference type="GO" id="GO:0016887">
    <property type="term" value="F:ATP hydrolysis activity"/>
    <property type="evidence" value="ECO:0007669"/>
    <property type="project" value="InterPro"/>
</dbReference>
<evidence type="ECO:0000256" key="2">
    <source>
        <dbReference type="ARBA" id="ARBA00005417"/>
    </source>
</evidence>
<dbReference type="PROSITE" id="PS50893">
    <property type="entry name" value="ABC_TRANSPORTER_2"/>
    <property type="match status" value="1"/>
</dbReference>